<dbReference type="FunFam" id="3.60.21.10:FF:000038">
    <property type="entry name" value="Probable inactive purple acid phosphatase 29"/>
    <property type="match status" value="1"/>
</dbReference>
<organism evidence="13 14">
    <name type="scientific">Zostera marina</name>
    <name type="common">Eelgrass</name>
    <dbReference type="NCBI Taxonomy" id="29655"/>
    <lineage>
        <taxon>Eukaryota</taxon>
        <taxon>Viridiplantae</taxon>
        <taxon>Streptophyta</taxon>
        <taxon>Embryophyta</taxon>
        <taxon>Tracheophyta</taxon>
        <taxon>Spermatophyta</taxon>
        <taxon>Magnoliopsida</taxon>
        <taxon>Liliopsida</taxon>
        <taxon>Zosteraceae</taxon>
        <taxon>Zostera</taxon>
    </lineage>
</organism>
<evidence type="ECO:0000256" key="7">
    <source>
        <dbReference type="ARBA" id="ARBA00022729"/>
    </source>
</evidence>
<dbReference type="Gene3D" id="3.60.21.10">
    <property type="match status" value="1"/>
</dbReference>
<evidence type="ECO:0000256" key="4">
    <source>
        <dbReference type="ARBA" id="ARBA00011738"/>
    </source>
</evidence>
<keyword evidence="8" id="KW-0862">Zinc</keyword>
<dbReference type="GO" id="GO:0005576">
    <property type="term" value="C:extracellular region"/>
    <property type="evidence" value="ECO:0007669"/>
    <property type="project" value="UniProtKB-SubCell"/>
</dbReference>
<dbReference type="InterPro" id="IPR004843">
    <property type="entry name" value="Calcineurin-like_PHP"/>
</dbReference>
<dbReference type="Proteomes" id="UP000036987">
    <property type="component" value="Unassembled WGS sequence"/>
</dbReference>
<dbReference type="STRING" id="29655.A0A0K9NKF8"/>
<dbReference type="CDD" id="cd07383">
    <property type="entry name" value="MPP_Dcr2"/>
    <property type="match status" value="1"/>
</dbReference>
<keyword evidence="14" id="KW-1185">Reference proteome</keyword>
<accession>A0A0K9NKF8</accession>
<dbReference type="OMA" id="HIVPMEY"/>
<evidence type="ECO:0000256" key="10">
    <source>
        <dbReference type="ARBA" id="ARBA00023180"/>
    </source>
</evidence>
<dbReference type="PANTHER" id="PTHR32440:SF0">
    <property type="entry name" value="PHOSPHATASE DCR2-RELATED"/>
    <property type="match status" value="1"/>
</dbReference>
<comment type="cofactor">
    <cofactor evidence="1">
        <name>Zn(2+)</name>
        <dbReference type="ChEBI" id="CHEBI:29105"/>
    </cofactor>
</comment>
<dbReference type="Pfam" id="PF00149">
    <property type="entry name" value="Metallophos"/>
    <property type="match status" value="1"/>
</dbReference>
<protein>
    <submittedName>
        <fullName evidence="13">Putative inactive purple acid phosphatase 29</fullName>
    </submittedName>
</protein>
<keyword evidence="9" id="KW-0408">Iron</keyword>
<comment type="subcellular location">
    <subcellularLocation>
        <location evidence="2">Secreted</location>
    </subcellularLocation>
</comment>
<dbReference type="InterPro" id="IPR029052">
    <property type="entry name" value="Metallo-depent_PP-like"/>
</dbReference>
<dbReference type="AlphaFoldDB" id="A0A0K9NKF8"/>
<feature type="signal peptide" evidence="11">
    <location>
        <begin position="1"/>
        <end position="29"/>
    </location>
</feature>
<feature type="chain" id="PRO_5005527172" evidence="11">
    <location>
        <begin position="30"/>
        <end position="389"/>
    </location>
</feature>
<evidence type="ECO:0000256" key="6">
    <source>
        <dbReference type="ARBA" id="ARBA00022723"/>
    </source>
</evidence>
<comment type="caution">
    <text evidence="13">The sequence shown here is derived from an EMBL/GenBank/DDBJ whole genome shotgun (WGS) entry which is preliminary data.</text>
</comment>
<dbReference type="GO" id="GO:0016788">
    <property type="term" value="F:hydrolase activity, acting on ester bonds"/>
    <property type="evidence" value="ECO:0000318"/>
    <property type="project" value="GO_Central"/>
</dbReference>
<keyword evidence="5" id="KW-0964">Secreted</keyword>
<reference evidence="14" key="1">
    <citation type="journal article" date="2016" name="Nature">
        <title>The genome of the seagrass Zostera marina reveals angiosperm adaptation to the sea.</title>
        <authorList>
            <person name="Olsen J.L."/>
            <person name="Rouze P."/>
            <person name="Verhelst B."/>
            <person name="Lin Y.-C."/>
            <person name="Bayer T."/>
            <person name="Collen J."/>
            <person name="Dattolo E."/>
            <person name="De Paoli E."/>
            <person name="Dittami S."/>
            <person name="Maumus F."/>
            <person name="Michel G."/>
            <person name="Kersting A."/>
            <person name="Lauritano C."/>
            <person name="Lohaus R."/>
            <person name="Toepel M."/>
            <person name="Tonon T."/>
            <person name="Vanneste K."/>
            <person name="Amirebrahimi M."/>
            <person name="Brakel J."/>
            <person name="Bostroem C."/>
            <person name="Chovatia M."/>
            <person name="Grimwood J."/>
            <person name="Jenkins J.W."/>
            <person name="Jueterbock A."/>
            <person name="Mraz A."/>
            <person name="Stam W.T."/>
            <person name="Tice H."/>
            <person name="Bornberg-Bauer E."/>
            <person name="Green P.J."/>
            <person name="Pearson G.A."/>
            <person name="Procaccini G."/>
            <person name="Duarte C.M."/>
            <person name="Schmutz J."/>
            <person name="Reusch T.B.H."/>
            <person name="Van de Peer Y."/>
        </authorList>
    </citation>
    <scope>NUCLEOTIDE SEQUENCE [LARGE SCALE GENOMIC DNA]</scope>
    <source>
        <strain evidence="14">cv. Finnish</strain>
    </source>
</reference>
<keyword evidence="10" id="KW-0325">Glycoprotein</keyword>
<name>A0A0K9NKF8_ZOSMR</name>
<gene>
    <name evidence="13" type="ORF">ZOSMA_88G00740</name>
</gene>
<dbReference type="InterPro" id="IPR011230">
    <property type="entry name" value="PAP14/16/28/29"/>
</dbReference>
<proteinExistence type="inferred from homology"/>
<evidence type="ECO:0000256" key="5">
    <source>
        <dbReference type="ARBA" id="ARBA00022525"/>
    </source>
</evidence>
<dbReference type="PANTHER" id="PTHR32440">
    <property type="entry name" value="PHOSPHATASE DCR2-RELATED-RELATED"/>
    <property type="match status" value="1"/>
</dbReference>
<dbReference type="PIRSF" id="PIRSF030250">
    <property type="entry name" value="Ptase_At2g46880"/>
    <property type="match status" value="1"/>
</dbReference>
<comment type="similarity">
    <text evidence="3">Belongs to the metallophosphoesterase superfamily. Purple acid phosphatase family.</text>
</comment>
<evidence type="ECO:0000256" key="2">
    <source>
        <dbReference type="ARBA" id="ARBA00004613"/>
    </source>
</evidence>
<dbReference type="GO" id="GO:0046872">
    <property type="term" value="F:metal ion binding"/>
    <property type="evidence" value="ECO:0007669"/>
    <property type="project" value="UniProtKB-KW"/>
</dbReference>
<dbReference type="EMBL" id="LFYR01002101">
    <property type="protein sequence ID" value="KMZ57254.1"/>
    <property type="molecule type" value="Genomic_DNA"/>
</dbReference>
<feature type="domain" description="Calcineurin-like phosphoesterase" evidence="12">
    <location>
        <begin position="44"/>
        <end position="302"/>
    </location>
</feature>
<dbReference type="OrthoDB" id="783096at2759"/>
<evidence type="ECO:0000256" key="9">
    <source>
        <dbReference type="ARBA" id="ARBA00023004"/>
    </source>
</evidence>
<evidence type="ECO:0000313" key="14">
    <source>
        <dbReference type="Proteomes" id="UP000036987"/>
    </source>
</evidence>
<comment type="subunit">
    <text evidence="4">Homodimer.</text>
</comment>
<evidence type="ECO:0000256" key="3">
    <source>
        <dbReference type="ARBA" id="ARBA00008723"/>
    </source>
</evidence>
<keyword evidence="6" id="KW-0479">Metal-binding</keyword>
<evidence type="ECO:0000256" key="1">
    <source>
        <dbReference type="ARBA" id="ARBA00001947"/>
    </source>
</evidence>
<evidence type="ECO:0000256" key="11">
    <source>
        <dbReference type="SAM" id="SignalP"/>
    </source>
</evidence>
<dbReference type="SUPFAM" id="SSF56300">
    <property type="entry name" value="Metallo-dependent phosphatases"/>
    <property type="match status" value="1"/>
</dbReference>
<evidence type="ECO:0000256" key="8">
    <source>
        <dbReference type="ARBA" id="ARBA00022833"/>
    </source>
</evidence>
<sequence>MSVHNKPPISIYLSILILIYVLFLNPLRAEDKRQEIRFGNNGVFRILQVADMHYDYGKSTECLDVLPYQKKSCSDFNTTEFVRRMIRVHKPNLVVFTGDNIFGFDTIDPVRSMNMAFEAVTEAGIPWAAVLGNHDQESSLSREGIMTHIVKLPHTLSRINPDGLGYEIDGFGNYNLEVKGALHSPLANKSVLNLYFLDSGDYSTVASIPGYGWIKPSQQLWFQQTSDRLQQEYMSEPEAQKSPAPGIAFFHIPLPEFKLFDASNMTGVRQEPISSPSINSGFFTTMVESGDVKAAFVGHDHINDFCGKLNGIYLCYGGGTGYHAYGKAGWSRRARVIDVSLEITMNGNWGSVKTIKTRKHLDDPPRLSSIEPIVLWSRHYAGRRRKVVP</sequence>
<evidence type="ECO:0000259" key="12">
    <source>
        <dbReference type="Pfam" id="PF00149"/>
    </source>
</evidence>
<evidence type="ECO:0000313" key="13">
    <source>
        <dbReference type="EMBL" id="KMZ57254.1"/>
    </source>
</evidence>
<keyword evidence="7 11" id="KW-0732">Signal</keyword>